<sequence length="489" mass="55404">MRSPGLRNFAELSKLHNPFGSNTRSIIEDDYVRVSAHIRVIKDKNGLLWDDLSKRSLYSLTGYAGLGYQPGYSYMNPLLQSFYHMQVLRETINLIPTYDSIASQSLECALQQLFVQLESSGATADTRDLTSALHKCDVHGVESGGIREFYSAVREELAGAMANTAAAGAIETLFAGRKRTAAVYTDTAYTVSSAEDFYEITINVNEFGSLYDGLYGMCKRVPITSPEDAHEVQDGGSDIYQRTTFDMFPPVLHIHLDRLYRNLGAKDMAESRRKFEYPASIDLSDFLTDSSGHAGTCQYTLYGAYFSSVTALEESTSYCYLSPDTPSTWVCFKDNLVYPVAESDVFCYTHERCPIPVCSERHVFQTSPAEDVYMLVYIRCDMRELVLNSDNIWALNDILSYEKEKAEEARRNLEQVQLIEQIERQNAILAPETVDRRSQIAVRVIRGKHVRDHQGFDLYNFDNMHPNPSKPVFDIDLPREFSLMELKSL</sequence>
<organism evidence="1 2">
    <name type="scientific">Linderina macrospora</name>
    <dbReference type="NCBI Taxonomy" id="4868"/>
    <lineage>
        <taxon>Eukaryota</taxon>
        <taxon>Fungi</taxon>
        <taxon>Fungi incertae sedis</taxon>
        <taxon>Zoopagomycota</taxon>
        <taxon>Kickxellomycotina</taxon>
        <taxon>Kickxellomycetes</taxon>
        <taxon>Kickxellales</taxon>
        <taxon>Kickxellaceae</taxon>
        <taxon>Linderina</taxon>
    </lineage>
</organism>
<keyword evidence="1" id="KW-0378">Hydrolase</keyword>
<dbReference type="Proteomes" id="UP001150603">
    <property type="component" value="Unassembled WGS sequence"/>
</dbReference>
<feature type="non-terminal residue" evidence="1">
    <location>
        <position position="489"/>
    </location>
</feature>
<evidence type="ECO:0000313" key="1">
    <source>
        <dbReference type="EMBL" id="KAJ1936178.1"/>
    </source>
</evidence>
<protein>
    <submittedName>
        <fullName evidence="1">Ubiquitin-specific protease ubp15</fullName>
        <ecNumber evidence="1">3.4.19.12</ecNumber>
    </submittedName>
</protein>
<dbReference type="EC" id="3.4.19.12" evidence="1"/>
<gene>
    <name evidence="1" type="primary">UBP15_6</name>
    <name evidence="1" type="ORF">FBU59_005141</name>
</gene>
<comment type="caution">
    <text evidence="1">The sequence shown here is derived from an EMBL/GenBank/DDBJ whole genome shotgun (WGS) entry which is preliminary data.</text>
</comment>
<name>A0ACC1J3S9_9FUNG</name>
<keyword evidence="1" id="KW-0645">Protease</keyword>
<proteinExistence type="predicted"/>
<keyword evidence="2" id="KW-1185">Reference proteome</keyword>
<evidence type="ECO:0000313" key="2">
    <source>
        <dbReference type="Proteomes" id="UP001150603"/>
    </source>
</evidence>
<accession>A0ACC1J3S9</accession>
<dbReference type="EMBL" id="JANBPW010003973">
    <property type="protein sequence ID" value="KAJ1936178.1"/>
    <property type="molecule type" value="Genomic_DNA"/>
</dbReference>
<reference evidence="1" key="1">
    <citation type="submission" date="2022-07" db="EMBL/GenBank/DDBJ databases">
        <title>Phylogenomic reconstructions and comparative analyses of Kickxellomycotina fungi.</title>
        <authorList>
            <person name="Reynolds N.K."/>
            <person name="Stajich J.E."/>
            <person name="Barry K."/>
            <person name="Grigoriev I.V."/>
            <person name="Crous P."/>
            <person name="Smith M.E."/>
        </authorList>
    </citation>
    <scope>NUCLEOTIDE SEQUENCE</scope>
    <source>
        <strain evidence="1">NRRL 5244</strain>
    </source>
</reference>